<evidence type="ECO:0000313" key="1">
    <source>
        <dbReference type="EMBL" id="APZ82080.1"/>
    </source>
</evidence>
<proteinExistence type="predicted"/>
<protein>
    <submittedName>
        <fullName evidence="1">Uncharacterized protein</fullName>
    </submittedName>
</protein>
<reference evidence="2" key="1">
    <citation type="submission" date="2016-12" db="EMBL/GenBank/DDBJ databases">
        <authorList>
            <person name="Lee J.-H."/>
            <person name="Kim Y.-T."/>
            <person name="Kim J.-H."/>
            <person name="Ryu S.-R."/>
        </authorList>
    </citation>
    <scope>NUCLEOTIDE SEQUENCE [LARGE SCALE GENOMIC DNA]</scope>
</reference>
<organism evidence="1 2">
    <name type="scientific">Enterococcus phage EFP01</name>
    <dbReference type="NCBI Taxonomy" id="1926594"/>
    <lineage>
        <taxon>Viruses</taxon>
        <taxon>Duplodnaviria</taxon>
        <taxon>Heunggongvirae</taxon>
        <taxon>Uroviricota</taxon>
        <taxon>Caudoviricetes</taxon>
        <taxon>Herelleviridae</taxon>
        <taxon>Brockvirinae</taxon>
        <taxon>Schiekvirus</taxon>
        <taxon>Schiekvirus EFP01</taxon>
    </lineage>
</organism>
<name>A0A288TXX9_9CAUD</name>
<evidence type="ECO:0000313" key="2">
    <source>
        <dbReference type="Proteomes" id="UP000224269"/>
    </source>
</evidence>
<sequence length="148" mass="17937">MDLGANETENRITLLLDYTKDHLYEIDNRLKMAYYKPVFYDAQYDQLIIRLRFSIYDKYTVERVLIIGSNTIDYYMLATDEYYLAKYVGEKLRAEIDYCSSLADMFERQSDKKIRLKRKYQEVKRNTRVLPRKFKPHTGNQRMKGREK</sequence>
<keyword evidence="2" id="KW-1185">Reference proteome</keyword>
<accession>A0A288TXX9</accession>
<dbReference type="EMBL" id="KY549443">
    <property type="protein sequence ID" value="APZ82080.1"/>
    <property type="molecule type" value="Genomic_DNA"/>
</dbReference>
<dbReference type="Proteomes" id="UP000224269">
    <property type="component" value="Segment"/>
</dbReference>
<gene>
    <name evidence="1" type="ORF">EFP01_153</name>
</gene>